<evidence type="ECO:0000313" key="6">
    <source>
        <dbReference type="EMBL" id="EPB82464.1"/>
    </source>
</evidence>
<feature type="transmembrane region" description="Helical" evidence="4">
    <location>
        <begin position="441"/>
        <end position="462"/>
    </location>
</feature>
<keyword evidence="4" id="KW-1133">Transmembrane helix</keyword>
<evidence type="ECO:0000256" key="3">
    <source>
        <dbReference type="SAM" id="MobiDB-lite"/>
    </source>
</evidence>
<organism evidence="6 7">
    <name type="scientific">Mucor circinelloides f. circinelloides (strain 1006PhL)</name>
    <name type="common">Mucormycosis agent</name>
    <name type="synonym">Calyptromyces circinelloides</name>
    <dbReference type="NCBI Taxonomy" id="1220926"/>
    <lineage>
        <taxon>Eukaryota</taxon>
        <taxon>Fungi</taxon>
        <taxon>Fungi incertae sedis</taxon>
        <taxon>Mucoromycota</taxon>
        <taxon>Mucoromycotina</taxon>
        <taxon>Mucoromycetes</taxon>
        <taxon>Mucorales</taxon>
        <taxon>Mucorineae</taxon>
        <taxon>Mucoraceae</taxon>
        <taxon>Mucor</taxon>
    </lineage>
</organism>
<dbReference type="Proteomes" id="UP000014254">
    <property type="component" value="Unassembled WGS sequence"/>
</dbReference>
<reference evidence="7" key="1">
    <citation type="submission" date="2013-05" db="EMBL/GenBank/DDBJ databases">
        <title>The Genome sequence of Mucor circinelloides f. circinelloides 1006PhL.</title>
        <authorList>
            <consortium name="The Broad Institute Genomics Platform"/>
            <person name="Cuomo C."/>
            <person name="Earl A."/>
            <person name="Findley K."/>
            <person name="Lee S.C."/>
            <person name="Walker B."/>
            <person name="Young S."/>
            <person name="Zeng Q."/>
            <person name="Gargeya S."/>
            <person name="Fitzgerald M."/>
            <person name="Haas B."/>
            <person name="Abouelleil A."/>
            <person name="Allen A.W."/>
            <person name="Alvarado L."/>
            <person name="Arachchi H.M."/>
            <person name="Berlin A.M."/>
            <person name="Chapman S.B."/>
            <person name="Gainer-Dewar J."/>
            <person name="Goldberg J."/>
            <person name="Griggs A."/>
            <person name="Gujja S."/>
            <person name="Hansen M."/>
            <person name="Howarth C."/>
            <person name="Imamovic A."/>
            <person name="Ireland A."/>
            <person name="Larimer J."/>
            <person name="McCowan C."/>
            <person name="Murphy C."/>
            <person name="Pearson M."/>
            <person name="Poon T.W."/>
            <person name="Priest M."/>
            <person name="Roberts A."/>
            <person name="Saif S."/>
            <person name="Shea T."/>
            <person name="Sisk P."/>
            <person name="Sykes S."/>
            <person name="Wortman J."/>
            <person name="Nusbaum C."/>
            <person name="Birren B."/>
        </authorList>
    </citation>
    <scope>NUCLEOTIDE SEQUENCE [LARGE SCALE GENOMIC DNA]</scope>
    <source>
        <strain evidence="7">1006PhL</strain>
    </source>
</reference>
<dbReference type="OrthoDB" id="2363417at2759"/>
<feature type="compositionally biased region" description="Polar residues" evidence="3">
    <location>
        <begin position="404"/>
        <end position="415"/>
    </location>
</feature>
<gene>
    <name evidence="6" type="ORF">HMPREF1544_10803</name>
</gene>
<keyword evidence="2" id="KW-0677">Repeat</keyword>
<feature type="signal peptide" evidence="5">
    <location>
        <begin position="1"/>
        <end position="20"/>
    </location>
</feature>
<keyword evidence="4" id="KW-0472">Membrane</keyword>
<keyword evidence="1" id="KW-0880">Kelch repeat</keyword>
<dbReference type="PANTHER" id="PTHR46093">
    <property type="entry name" value="ACYL-COA-BINDING DOMAIN-CONTAINING PROTEIN 5"/>
    <property type="match status" value="1"/>
</dbReference>
<dbReference type="InterPro" id="IPR015915">
    <property type="entry name" value="Kelch-typ_b-propeller"/>
</dbReference>
<proteinExistence type="predicted"/>
<dbReference type="OMA" id="WDRIESK"/>
<sequence length="595" mass="65007">MMRTGLVFSVLLFFTSSVSAQIPARARSCCGLMNGKIYCYGGDMYSTTTKHVPNSGMNVLDLTNKSGTLATELQNMWQPVSYNINNVDLTSRIDAQCAILEGGKQMLINGGYDSVRPGKLANLNIAYNVDTNQWNALPDYTEPPYGKRQIYYGSATNIPGKGVAFYGGYEEHINASWSVPSNGNLSVLNFGNPATSRFVGYTQVAMFQQENQTNPWSLLAPLQDAFLATEFSAGQTSVFDSVSNEIIFLGGGYRRNDPTAVAYIPRPFNNISAVNVENSRWRQLTPTGDMPQPKRVYTTATLLPSTNRHVLLFGGEIQDGNVCLEYCFTLNLDTYVWKRHVIAAPSGTILQRSRHSAVLVNNDTLFIMWGRDTNNAGVNSILVLNVSNPDNIVLSKKYVDPNAPNANQDAQGNTETNDDGSSSSTEPGGSGNSGMSTGTKAGVAVACIVAAILGLASIWFCLRNKKNKKTIRDQQRELAAQRQYQDEQEDAIPMEVDWDRIESKYTEIPPMYTLQNHANTANDDYHMGSPNSFNMETLVDNTEPSSVHAVPPDGVESQAPQAIESSGNDAPSSLQPTNHSVKPDGVINNKHTTSK</sequence>
<keyword evidence="5" id="KW-0732">Signal</keyword>
<evidence type="ECO:0000256" key="1">
    <source>
        <dbReference type="ARBA" id="ARBA00022441"/>
    </source>
</evidence>
<dbReference type="AlphaFoldDB" id="S2IYX9"/>
<evidence type="ECO:0000256" key="5">
    <source>
        <dbReference type="SAM" id="SignalP"/>
    </source>
</evidence>
<accession>S2IYX9</accession>
<evidence type="ECO:0000256" key="2">
    <source>
        <dbReference type="ARBA" id="ARBA00022737"/>
    </source>
</evidence>
<dbReference type="InterPro" id="IPR011043">
    <property type="entry name" value="Gal_Oxase/kelch_b-propeller"/>
</dbReference>
<evidence type="ECO:0008006" key="8">
    <source>
        <dbReference type="Google" id="ProtNLM"/>
    </source>
</evidence>
<name>S2IYX9_MUCC1</name>
<dbReference type="InParanoid" id="S2IYX9"/>
<dbReference type="EMBL" id="KE124113">
    <property type="protein sequence ID" value="EPB82464.1"/>
    <property type="molecule type" value="Genomic_DNA"/>
</dbReference>
<feature type="region of interest" description="Disordered" evidence="3">
    <location>
        <begin position="397"/>
        <end position="435"/>
    </location>
</feature>
<keyword evidence="7" id="KW-1185">Reference proteome</keyword>
<dbReference type="SUPFAM" id="SSF50965">
    <property type="entry name" value="Galactose oxidase, central domain"/>
    <property type="match status" value="1"/>
</dbReference>
<dbReference type="PANTHER" id="PTHR46093:SF3">
    <property type="entry name" value="ACYL-COA-BINDING DOMAIN-CONTAINING PROTEIN 4"/>
    <property type="match status" value="1"/>
</dbReference>
<feature type="region of interest" description="Disordered" evidence="3">
    <location>
        <begin position="542"/>
        <end position="595"/>
    </location>
</feature>
<dbReference type="Gene3D" id="2.120.10.80">
    <property type="entry name" value="Kelch-type beta propeller"/>
    <property type="match status" value="2"/>
</dbReference>
<feature type="compositionally biased region" description="Polar residues" evidence="3">
    <location>
        <begin position="558"/>
        <end position="580"/>
    </location>
</feature>
<dbReference type="VEuPathDB" id="FungiDB:HMPREF1544_10803"/>
<feature type="compositionally biased region" description="Low complexity" evidence="3">
    <location>
        <begin position="420"/>
        <end position="435"/>
    </location>
</feature>
<evidence type="ECO:0000256" key="4">
    <source>
        <dbReference type="SAM" id="Phobius"/>
    </source>
</evidence>
<feature type="chain" id="PRO_5004496998" description="Galactose oxidase" evidence="5">
    <location>
        <begin position="21"/>
        <end position="595"/>
    </location>
</feature>
<dbReference type="STRING" id="1220926.S2IYX9"/>
<protein>
    <recommendedName>
        <fullName evidence="8">Galactose oxidase</fullName>
    </recommendedName>
</protein>
<keyword evidence="4" id="KW-0812">Transmembrane</keyword>
<evidence type="ECO:0000313" key="7">
    <source>
        <dbReference type="Proteomes" id="UP000014254"/>
    </source>
</evidence>